<dbReference type="RefSeq" id="WP_048558703.1">
    <property type="nucleotide sequence ID" value="NZ_CP097351.1"/>
</dbReference>
<comment type="caution">
    <text evidence="3">The sequence shown here is derived from an EMBL/GenBank/DDBJ whole genome shotgun (WGS) entry which is preliminary data.</text>
</comment>
<protein>
    <recommendedName>
        <fullName evidence="2">Nuclease associated modular domain-containing protein</fullName>
    </recommendedName>
</protein>
<dbReference type="InterPro" id="IPR003611">
    <property type="entry name" value="NUMOD3"/>
</dbReference>
<evidence type="ECO:0000256" key="1">
    <source>
        <dbReference type="SAM" id="MobiDB-lite"/>
    </source>
</evidence>
<accession>A0A9X0KD94</accession>
<evidence type="ECO:0000313" key="4">
    <source>
        <dbReference type="Proteomes" id="UP000036243"/>
    </source>
</evidence>
<dbReference type="Pfam" id="PF07460">
    <property type="entry name" value="NUMOD3"/>
    <property type="match status" value="1"/>
</dbReference>
<evidence type="ECO:0000259" key="2">
    <source>
        <dbReference type="Pfam" id="PF07460"/>
    </source>
</evidence>
<organism evidence="3 4">
    <name type="scientific">Bacillus cereus</name>
    <dbReference type="NCBI Taxonomy" id="1396"/>
    <lineage>
        <taxon>Bacteria</taxon>
        <taxon>Bacillati</taxon>
        <taxon>Bacillota</taxon>
        <taxon>Bacilli</taxon>
        <taxon>Bacillales</taxon>
        <taxon>Bacillaceae</taxon>
        <taxon>Bacillus</taxon>
        <taxon>Bacillus cereus group</taxon>
    </lineage>
</organism>
<reference evidence="3 4" key="1">
    <citation type="submission" date="2015-02" db="EMBL/GenBank/DDBJ databases">
        <title>Evolution of B. cereus sensu lato: Distribution, horizontal transfer and duplication of chromosomal virulence genes.</title>
        <authorList>
            <person name="Boehm M.-E."/>
            <person name="Huptas C."/>
            <person name="Krey V.M."/>
            <person name="Scherer S."/>
        </authorList>
    </citation>
    <scope>NUCLEOTIDE SEQUENCE [LARGE SCALE GENOMIC DNA]</scope>
    <source>
        <strain evidence="3 4">#17</strain>
    </source>
</reference>
<feature type="domain" description="Nuclease associated modular" evidence="2">
    <location>
        <begin position="104"/>
        <end position="124"/>
    </location>
</feature>
<evidence type="ECO:0000313" key="3">
    <source>
        <dbReference type="EMBL" id="KMP13686.1"/>
    </source>
</evidence>
<feature type="region of interest" description="Disordered" evidence="1">
    <location>
        <begin position="118"/>
        <end position="143"/>
    </location>
</feature>
<gene>
    <name evidence="3" type="ORF">TQ94_20755</name>
</gene>
<dbReference type="CDD" id="cd10440">
    <property type="entry name" value="GIY-YIG_COG3680"/>
    <property type="match status" value="1"/>
</dbReference>
<proteinExistence type="predicted"/>
<dbReference type="GO" id="GO:0003677">
    <property type="term" value="F:DNA binding"/>
    <property type="evidence" value="ECO:0007669"/>
    <property type="project" value="InterPro"/>
</dbReference>
<dbReference type="Proteomes" id="UP000036243">
    <property type="component" value="Unassembled WGS sequence"/>
</dbReference>
<name>A0A9X0KD94_BACCE</name>
<dbReference type="EMBL" id="JYFW01000039">
    <property type="protein sequence ID" value="KMP13686.1"/>
    <property type="molecule type" value="Genomic_DNA"/>
</dbReference>
<sequence>MDRRFYIYEWIRLDTNEPFYVGKGSGNRAYQIDKSRNRYFKNILNKTEVAVAIISNNLTEKEAYDAEVWFIYEYKHILNYKLVNLDDGGLGAVEGKFNHMYGRKGSLHPNYGVVVSEETRRKQSLARSGKRNGMYGKRGDLSPIYGRKRNEQERVNISQALKGKKKSEEHKRNLKIAREKMEISGSNNPNYGNGQAIAGGKNPAAVKVKVTDNLGNVTIYETKEITSKQFKISLYLLTKLLGKKISVEDDFNRQKSKYCHLEGYKFDLLDEGVTTSRKTYTISE</sequence>
<dbReference type="AlphaFoldDB" id="A0A9X0KD94"/>